<dbReference type="InterPro" id="IPR006912">
    <property type="entry name" value="Harbinger_derived_prot"/>
</dbReference>
<dbReference type="CDD" id="cd03483">
    <property type="entry name" value="MutL_Trans_MLH1"/>
    <property type="match status" value="1"/>
</dbReference>
<dbReference type="InterPro" id="IPR014721">
    <property type="entry name" value="Ribsml_uS5_D2-typ_fold_subgr"/>
</dbReference>
<evidence type="ECO:0000256" key="5">
    <source>
        <dbReference type="ARBA" id="ARBA00023242"/>
    </source>
</evidence>
<reference evidence="8" key="1">
    <citation type="submission" date="2015-06" db="UniProtKB">
        <authorList>
            <consortium name="EnsemblPlants"/>
        </authorList>
    </citation>
    <scope>IDENTIFICATION</scope>
</reference>
<feature type="region of interest" description="Disordered" evidence="7">
    <location>
        <begin position="715"/>
        <end position="737"/>
    </location>
</feature>
<dbReference type="GO" id="GO:0005524">
    <property type="term" value="F:ATP binding"/>
    <property type="evidence" value="ECO:0007669"/>
    <property type="project" value="InterPro"/>
</dbReference>
<dbReference type="InterPro" id="IPR035979">
    <property type="entry name" value="RBD_domain_sf"/>
</dbReference>
<feature type="compositionally biased region" description="Low complexity" evidence="7">
    <location>
        <begin position="857"/>
        <end position="870"/>
    </location>
</feature>
<proteinExistence type="inferred from homology"/>
<accession>R7WDD9</accession>
<dbReference type="FunFam" id="3.30.70.330:FF:000461">
    <property type="entry name" value="Serine/arginine-rich splicing factor SR45"/>
    <property type="match status" value="1"/>
</dbReference>
<comment type="similarity">
    <text evidence="2">Belongs to the DNA mismatch repair MutL/HexB family.</text>
</comment>
<dbReference type="ExpressionAtlas" id="R7WDD9">
    <property type="expression patterns" value="baseline"/>
</dbReference>
<dbReference type="PROSITE" id="PS00058">
    <property type="entry name" value="DNA_MISMATCH_REPAIR_1"/>
    <property type="match status" value="1"/>
</dbReference>
<dbReference type="PANTHER" id="PTHR10073">
    <property type="entry name" value="DNA MISMATCH REPAIR PROTEIN MLH, PMS, MUTL"/>
    <property type="match status" value="1"/>
</dbReference>
<evidence type="ECO:0000256" key="6">
    <source>
        <dbReference type="PROSITE-ProRule" id="PRU00176"/>
    </source>
</evidence>
<dbReference type="Gene3D" id="3.30.230.10">
    <property type="match status" value="1"/>
</dbReference>
<dbReference type="Pfam" id="PF16413">
    <property type="entry name" value="Mlh1_C"/>
    <property type="match status" value="1"/>
</dbReference>
<dbReference type="GO" id="GO:0006298">
    <property type="term" value="P:mismatch repair"/>
    <property type="evidence" value="ECO:0007669"/>
    <property type="project" value="InterPro"/>
</dbReference>
<dbReference type="InterPro" id="IPR013507">
    <property type="entry name" value="DNA_mismatch_S5_2-like"/>
</dbReference>
<keyword evidence="6" id="KW-0694">RNA-binding</keyword>
<evidence type="ECO:0000313" key="8">
    <source>
        <dbReference type="EnsemblPlants" id="EMT17860"/>
    </source>
</evidence>
<feature type="region of interest" description="Disordered" evidence="7">
    <location>
        <begin position="852"/>
        <end position="876"/>
    </location>
</feature>
<keyword evidence="5" id="KW-0539">Nucleus</keyword>
<comment type="subcellular location">
    <subcellularLocation>
        <location evidence="1">Nucleus</location>
    </subcellularLocation>
</comment>
<dbReference type="PANTHER" id="PTHR10073:SF12">
    <property type="entry name" value="DNA MISMATCH REPAIR PROTEIN MLH1"/>
    <property type="match status" value="1"/>
</dbReference>
<dbReference type="InterPro" id="IPR036890">
    <property type="entry name" value="HATPase_C_sf"/>
</dbReference>
<dbReference type="GO" id="GO:0016887">
    <property type="term" value="F:ATP hydrolysis activity"/>
    <property type="evidence" value="ECO:0007669"/>
    <property type="project" value="InterPro"/>
</dbReference>
<dbReference type="GO" id="GO:0030983">
    <property type="term" value="F:mismatched DNA binding"/>
    <property type="evidence" value="ECO:0007669"/>
    <property type="project" value="InterPro"/>
</dbReference>
<dbReference type="InterPro" id="IPR038973">
    <property type="entry name" value="MutL/Mlh/Pms-like"/>
</dbReference>
<sequence length="1366" mass="153694">MGFRGEALASMTYVGHVTVTTITEGQLHGYRVSYRDGVMENDPKPCAAVKGTQVMVENLFYNMVARRKTLENSNDDYPKIVDFISRFAVHHINVNFSCRKHGANRADVHSGSTSSRLDAIRNVYGASVVRDLMEIQVSDENAVDEIFKMDGFISNANYVAKKTTMILFINDRLVDCTSLKRATEFVYSAILPQASKPFIYMSINLPPEHVDVNIHPTKKEVSLLNQERIIEKIKDAIEEKLMNCNNTRIFQTQALNSSALTQSNTRKDMGTEISTPTGDKSQKIPVSQMVRTDPRDPSGRLHTYWQGQSSNLEKKSDLVTVRNIVRSRRNPKDAGDLSSRHELLTEIDSNLHPGLFDIVKNCTYVGVADEVFALIQHNTLLYLVNVVNVSKELMYQQALCRFGNFNAIQLSEPAPLRELLTMALKDDESMSDVNEKEKLEIAEVNTEILRENAEMINEYFSIHIDQGGNLTRLPVVLDQYTPDMDRLPEFMLTLGNDIAWDVEKECFRTAAAAIGNFYALHPPILPNPSGKGIRLYKKNKDSMESAGQADNDLTSTDEDDMDQELVAEAEAAWAQREWTIQHVLFPSMRLFLKPPKSMATDGTFVQRSQFSWDRTILIQFCAIHCKRKASPPPQSVVLHVDHLSRNVNEAHLKEIFGNFGEVVNVELSMDKFVNLPRGYGYIEFKKRTDAEKALLYMDGGQIDGNVVKLKFTLPPRQRASSPLKPPPPPPKRDAPQNDKVAIGAEKDAQQRPGGCVVTEDQDLQLEDVLLHLEGIGHQCGYCNDKLLTTGLASVTLGGVVAAYHRVDAPRGLLGAHLGLPDGESSSKSVFFNYINSVGSCFWKQITTTKEVEESSEKATTTTPASSQPLPSSSPPSSLPLQINFSSVYLLVQLPKWSSWNFTNSLYGSRGRGPPLRRGSTNKTFFYRDLEGCQGAAALEGLPEEGAALATAGAAALPQPQGAGRKKLVTRVVPGRSMKTSTGRRRRGLTVGRLCIPRNRHLGNEMLMQDYFAENPTYPPHLFRRRYRMRRSLFMKIVEACEANCRYFTQRRNAAGLKGFSAYQKISAAMRVIAYGVPADYADEYLRIGEDSTIESVRRFAKVIIRVFGTEYLRAPNEGDTKKLMAANERRGWPGMLGSIDCMHWDWKNCPKAWQGMYCGKSRDATIVLEAVASEDLWIWHCFFGMPGTLNDINVLQRSHLFARLASGAAPACNYTINGHEYTKGYYLADGIYPPWCTFVKSIKEPKTKKQCEFARVQEAARKDIERAFGVLQSRFAIVRGPAHFWDKKTLKNIMTCCVILHNMILEDKRGLNLEFFYDNVGSRVKPARDPNRIRAFLQTYKEIENADTHFQLQEDLIEHHWQRAGQ</sequence>
<feature type="region of interest" description="Disordered" evidence="7">
    <location>
        <begin position="262"/>
        <end position="284"/>
    </location>
</feature>
<evidence type="ECO:0000256" key="4">
    <source>
        <dbReference type="ARBA" id="ARBA00023204"/>
    </source>
</evidence>
<dbReference type="NCBIfam" id="TIGR00585">
    <property type="entry name" value="mutl"/>
    <property type="match status" value="1"/>
</dbReference>
<dbReference type="FunFam" id="3.30.230.10:FF:000014">
    <property type="entry name" value="DNA mismatch repair protein Mlh1"/>
    <property type="match status" value="1"/>
</dbReference>
<dbReference type="SUPFAM" id="SSF54928">
    <property type="entry name" value="RNA-binding domain, RBD"/>
    <property type="match status" value="1"/>
</dbReference>
<dbReference type="Pfam" id="PF04827">
    <property type="entry name" value="Plant_tran"/>
    <property type="match status" value="1"/>
</dbReference>
<dbReference type="InterPro" id="IPR020568">
    <property type="entry name" value="Ribosomal_Su5_D2-typ_SF"/>
</dbReference>
<dbReference type="SMART" id="SM01340">
    <property type="entry name" value="DNA_mis_repair"/>
    <property type="match status" value="1"/>
</dbReference>
<keyword evidence="4" id="KW-0234">DNA repair</keyword>
<dbReference type="Pfam" id="PF01119">
    <property type="entry name" value="DNA_mis_repair"/>
    <property type="match status" value="1"/>
</dbReference>
<dbReference type="SUPFAM" id="SSF54211">
    <property type="entry name" value="Ribosomal protein S5 domain 2-like"/>
    <property type="match status" value="1"/>
</dbReference>
<dbReference type="SUPFAM" id="SSF55874">
    <property type="entry name" value="ATPase domain of HSP90 chaperone/DNA topoisomerase II/histidine kinase"/>
    <property type="match status" value="1"/>
</dbReference>
<dbReference type="Gene3D" id="3.30.70.330">
    <property type="match status" value="1"/>
</dbReference>
<dbReference type="Pfam" id="PF00076">
    <property type="entry name" value="RRM_1"/>
    <property type="match status" value="1"/>
</dbReference>
<dbReference type="InterPro" id="IPR032189">
    <property type="entry name" value="Mlh1_C"/>
</dbReference>
<evidence type="ECO:0000256" key="2">
    <source>
        <dbReference type="ARBA" id="ARBA00006082"/>
    </source>
</evidence>
<dbReference type="GO" id="GO:0003723">
    <property type="term" value="F:RNA binding"/>
    <property type="evidence" value="ECO:0007669"/>
    <property type="project" value="UniProtKB-UniRule"/>
</dbReference>
<dbReference type="InterPro" id="IPR000504">
    <property type="entry name" value="RRM_dom"/>
</dbReference>
<dbReference type="InterPro" id="IPR034201">
    <property type="entry name" value="RNPS1_RRM"/>
</dbReference>
<dbReference type="InterPro" id="IPR014762">
    <property type="entry name" value="DNA_mismatch_repair_CS"/>
</dbReference>
<name>R7WDD9_AEGTA</name>
<evidence type="ECO:0000256" key="3">
    <source>
        <dbReference type="ARBA" id="ARBA00022763"/>
    </source>
</evidence>
<dbReference type="GO" id="GO:0032389">
    <property type="term" value="C:MutLalpha complex"/>
    <property type="evidence" value="ECO:0007669"/>
    <property type="project" value="TreeGrafter"/>
</dbReference>
<dbReference type="Gene3D" id="3.30.565.10">
    <property type="entry name" value="Histidine kinase-like ATPase, C-terminal domain"/>
    <property type="match status" value="1"/>
</dbReference>
<dbReference type="PROSITE" id="PS50102">
    <property type="entry name" value="RRM"/>
    <property type="match status" value="1"/>
</dbReference>
<keyword evidence="3" id="KW-0227">DNA damage</keyword>
<dbReference type="EnsemblPlants" id="EMT17860">
    <property type="protein sequence ID" value="EMT17860"/>
    <property type="gene ID" value="F775_52605"/>
</dbReference>
<dbReference type="GO" id="GO:0140664">
    <property type="term" value="F:ATP-dependent DNA damage sensor activity"/>
    <property type="evidence" value="ECO:0007669"/>
    <property type="project" value="InterPro"/>
</dbReference>
<dbReference type="InterPro" id="IPR012677">
    <property type="entry name" value="Nucleotide-bd_a/b_plait_sf"/>
</dbReference>
<evidence type="ECO:0000256" key="1">
    <source>
        <dbReference type="ARBA" id="ARBA00004123"/>
    </source>
</evidence>
<evidence type="ECO:0000256" key="7">
    <source>
        <dbReference type="SAM" id="MobiDB-lite"/>
    </source>
</evidence>
<dbReference type="SMART" id="SM00360">
    <property type="entry name" value="RRM"/>
    <property type="match status" value="1"/>
</dbReference>
<protein>
    <submittedName>
        <fullName evidence="8">Uncharacterized protein</fullName>
    </submittedName>
</protein>
<organism evidence="8">
    <name type="scientific">Aegilops tauschii</name>
    <name type="common">Tausch's goatgrass</name>
    <name type="synonym">Aegilops squarrosa</name>
    <dbReference type="NCBI Taxonomy" id="37682"/>
    <lineage>
        <taxon>Eukaryota</taxon>
        <taxon>Viridiplantae</taxon>
        <taxon>Streptophyta</taxon>
        <taxon>Embryophyta</taxon>
        <taxon>Tracheophyta</taxon>
        <taxon>Spermatophyta</taxon>
        <taxon>Magnoliopsida</taxon>
        <taxon>Liliopsida</taxon>
        <taxon>Poales</taxon>
        <taxon>Poaceae</taxon>
        <taxon>BOP clade</taxon>
        <taxon>Pooideae</taxon>
        <taxon>Triticodae</taxon>
        <taxon>Triticeae</taxon>
        <taxon>Triticinae</taxon>
        <taxon>Aegilops</taxon>
    </lineage>
</organism>
<dbReference type="InterPro" id="IPR002099">
    <property type="entry name" value="MutL/Mlh/PMS"/>
</dbReference>
<dbReference type="CDD" id="cd12365">
    <property type="entry name" value="RRM_RNPS1"/>
    <property type="match status" value="1"/>
</dbReference>